<sequence length="56" mass="6649">MKCILKKFAFSLIRTQSFILQFKLFNVFNFFNLISFFACGVNKVKKQRLNPKNLTL</sequence>
<keyword evidence="1" id="KW-1133">Transmembrane helix</keyword>
<feature type="transmembrane region" description="Helical" evidence="1">
    <location>
        <begin position="20"/>
        <end position="41"/>
    </location>
</feature>
<keyword evidence="1" id="KW-0472">Membrane</keyword>
<accession>A0AB33Z7R7</accession>
<keyword evidence="1" id="KW-0812">Transmembrane</keyword>
<dbReference type="EMBL" id="AUSI01000025">
    <property type="protein sequence ID" value="EQK94806.1"/>
    <property type="molecule type" value="Genomic_DNA"/>
</dbReference>
<comment type="caution">
    <text evidence="2">The sequence shown here is derived from an EMBL/GenBank/DDBJ whole genome shotgun (WGS) entry which is preliminary data.</text>
</comment>
<proteinExistence type="predicted"/>
<dbReference type="Proteomes" id="UP000015893">
    <property type="component" value="Unassembled WGS sequence"/>
</dbReference>
<evidence type="ECO:0000256" key="1">
    <source>
        <dbReference type="SAM" id="Phobius"/>
    </source>
</evidence>
<dbReference type="AlphaFoldDB" id="A0AB33Z7R7"/>
<evidence type="ECO:0008006" key="4">
    <source>
        <dbReference type="Google" id="ProtNLM"/>
    </source>
</evidence>
<protein>
    <recommendedName>
        <fullName evidence="4">Lipoprotein</fullName>
    </recommendedName>
</protein>
<reference evidence="2 3" key="1">
    <citation type="journal article" date="2013" name="Genome Announc.">
        <title>Multiple genome sequences of Helicobacter pylori strains of diverse disease and antibiotic resistance backgrounds from Malaysia.</title>
        <authorList>
            <person name="Rehvathy V."/>
            <person name="Tan M.H."/>
            <person name="Gunaletchumy S.P."/>
            <person name="Teh X."/>
            <person name="Wang S."/>
            <person name="Baybayan P."/>
            <person name="Singh S."/>
            <person name="Ashby M."/>
            <person name="Kaakoush N.O."/>
            <person name="Mitchell H.M."/>
            <person name="Croft L.J."/>
            <person name="Goh K.L."/>
            <person name="Loke M.F."/>
            <person name="Vadivelu J."/>
        </authorList>
    </citation>
    <scope>NUCLEOTIDE SEQUENCE [LARGE SCALE GENOMIC DNA]</scope>
    <source>
        <strain evidence="2 3">UM037</strain>
    </source>
</reference>
<organism evidence="2 3">
    <name type="scientific">Helicobacter pylori UM037</name>
    <dbReference type="NCBI Taxonomy" id="1321939"/>
    <lineage>
        <taxon>Bacteria</taxon>
        <taxon>Pseudomonadati</taxon>
        <taxon>Campylobacterota</taxon>
        <taxon>Epsilonproteobacteria</taxon>
        <taxon>Campylobacterales</taxon>
        <taxon>Helicobacteraceae</taxon>
        <taxon>Helicobacter</taxon>
    </lineage>
</organism>
<gene>
    <name evidence="2" type="ORF">N198_06465</name>
</gene>
<evidence type="ECO:0000313" key="3">
    <source>
        <dbReference type="Proteomes" id="UP000015893"/>
    </source>
</evidence>
<evidence type="ECO:0000313" key="2">
    <source>
        <dbReference type="EMBL" id="EQK94806.1"/>
    </source>
</evidence>
<name>A0AB33Z7R7_HELPX</name>